<gene>
    <name evidence="1" type="ORF">NUW54_g7228</name>
</gene>
<name>A0ACC1PQA5_9APHY</name>
<protein>
    <submittedName>
        <fullName evidence="1">Uncharacterized protein</fullName>
    </submittedName>
</protein>
<proteinExistence type="predicted"/>
<evidence type="ECO:0000313" key="1">
    <source>
        <dbReference type="EMBL" id="KAJ2996535.1"/>
    </source>
</evidence>
<dbReference type="EMBL" id="JANSHE010002050">
    <property type="protein sequence ID" value="KAJ2996535.1"/>
    <property type="molecule type" value="Genomic_DNA"/>
</dbReference>
<organism evidence="1 2">
    <name type="scientific">Trametes sanguinea</name>
    <dbReference type="NCBI Taxonomy" id="158606"/>
    <lineage>
        <taxon>Eukaryota</taxon>
        <taxon>Fungi</taxon>
        <taxon>Dikarya</taxon>
        <taxon>Basidiomycota</taxon>
        <taxon>Agaricomycotina</taxon>
        <taxon>Agaricomycetes</taxon>
        <taxon>Polyporales</taxon>
        <taxon>Polyporaceae</taxon>
        <taxon>Trametes</taxon>
    </lineage>
</organism>
<reference evidence="1" key="1">
    <citation type="submission" date="2022-08" db="EMBL/GenBank/DDBJ databases">
        <title>Genome Sequence of Pycnoporus sanguineus.</title>
        <authorList>
            <person name="Buettner E."/>
        </authorList>
    </citation>
    <scope>NUCLEOTIDE SEQUENCE</scope>
    <source>
        <strain evidence="1">CG-C14</strain>
    </source>
</reference>
<keyword evidence="2" id="KW-1185">Reference proteome</keyword>
<evidence type="ECO:0000313" key="2">
    <source>
        <dbReference type="Proteomes" id="UP001144978"/>
    </source>
</evidence>
<dbReference type="Proteomes" id="UP001144978">
    <property type="component" value="Unassembled WGS sequence"/>
</dbReference>
<sequence length="90" mass="10135">MQKLQFTIGGLTFVGEYWSTVESITGVSIGQGCAGDQPKYSVRFQDGTTFPARPQYCRQVAYVRFHLESLASKHSDGLGLMQREYPAFRH</sequence>
<comment type="caution">
    <text evidence="1">The sequence shown here is derived from an EMBL/GenBank/DDBJ whole genome shotgun (WGS) entry which is preliminary data.</text>
</comment>
<accession>A0ACC1PQA5</accession>